<sequence length="98" mass="10093">MQNFREQDGLEITERKIVALERFREDRGGAEGASGGNAAAVLATEDVESADAWACRCAGPDMAEGRGRRASVHGLPPPGAGPAKASGMTNPAGSLVRS</sequence>
<protein>
    <submittedName>
        <fullName evidence="2">Uncharacterized protein</fullName>
    </submittedName>
</protein>
<reference evidence="2 3" key="1">
    <citation type="submission" date="2019-03" db="EMBL/GenBank/DDBJ databases">
        <title>Draft genome sequences of novel Actinobacteria.</title>
        <authorList>
            <person name="Sahin N."/>
            <person name="Ay H."/>
            <person name="Saygin H."/>
        </authorList>
    </citation>
    <scope>NUCLEOTIDE SEQUENCE [LARGE SCALE GENOMIC DNA]</scope>
    <source>
        <strain evidence="2 3">16K404</strain>
    </source>
</reference>
<dbReference type="EMBL" id="SMKV01000028">
    <property type="protein sequence ID" value="TDC90010.1"/>
    <property type="molecule type" value="Genomic_DNA"/>
</dbReference>
<evidence type="ECO:0000256" key="1">
    <source>
        <dbReference type="SAM" id="MobiDB-lite"/>
    </source>
</evidence>
<name>A0A4R4UF37_9PSEU</name>
<accession>A0A4R4UF37</accession>
<dbReference type="AlphaFoldDB" id="A0A4R4UF37"/>
<comment type="caution">
    <text evidence="2">The sequence shown here is derived from an EMBL/GenBank/DDBJ whole genome shotgun (WGS) entry which is preliminary data.</text>
</comment>
<feature type="compositionally biased region" description="Polar residues" evidence="1">
    <location>
        <begin position="88"/>
        <end position="98"/>
    </location>
</feature>
<evidence type="ECO:0000313" key="2">
    <source>
        <dbReference type="EMBL" id="TDC90010.1"/>
    </source>
</evidence>
<evidence type="ECO:0000313" key="3">
    <source>
        <dbReference type="Proteomes" id="UP000294744"/>
    </source>
</evidence>
<feature type="region of interest" description="Disordered" evidence="1">
    <location>
        <begin position="63"/>
        <end position="98"/>
    </location>
</feature>
<keyword evidence="3" id="KW-1185">Reference proteome</keyword>
<gene>
    <name evidence="2" type="ORF">E1161_20075</name>
</gene>
<dbReference type="RefSeq" id="WP_132625553.1">
    <property type="nucleotide sequence ID" value="NZ_SMKV01000028.1"/>
</dbReference>
<dbReference type="Proteomes" id="UP000294744">
    <property type="component" value="Unassembled WGS sequence"/>
</dbReference>
<organism evidence="2 3">
    <name type="scientific">Saccharopolyspora aridisoli</name>
    <dbReference type="NCBI Taxonomy" id="2530385"/>
    <lineage>
        <taxon>Bacteria</taxon>
        <taxon>Bacillati</taxon>
        <taxon>Actinomycetota</taxon>
        <taxon>Actinomycetes</taxon>
        <taxon>Pseudonocardiales</taxon>
        <taxon>Pseudonocardiaceae</taxon>
        <taxon>Saccharopolyspora</taxon>
    </lineage>
</organism>
<proteinExistence type="predicted"/>